<dbReference type="InterPro" id="IPR055171">
    <property type="entry name" value="GT-D-like"/>
</dbReference>
<protein>
    <recommendedName>
        <fullName evidence="1">GT-D fold-like domain-containing protein</fullName>
    </recommendedName>
</protein>
<reference evidence="3" key="1">
    <citation type="submission" date="2018-02" db="EMBL/GenBank/DDBJ databases">
        <title>Genome sequence of Desulfocucumis palustris strain NAW-5.</title>
        <authorList>
            <person name="Watanabe M."/>
            <person name="Kojima H."/>
            <person name="Fukui M."/>
        </authorList>
    </citation>
    <scope>NUCLEOTIDE SEQUENCE [LARGE SCALE GENOMIC DNA]</scope>
    <source>
        <strain evidence="3">NAW-5</strain>
    </source>
</reference>
<dbReference type="Pfam" id="PF22882">
    <property type="entry name" value="GT-D-like"/>
    <property type="match status" value="1"/>
</dbReference>
<dbReference type="EMBL" id="BFAV01000102">
    <property type="protein sequence ID" value="GBF33460.1"/>
    <property type="molecule type" value="Genomic_DNA"/>
</dbReference>
<evidence type="ECO:0000259" key="1">
    <source>
        <dbReference type="Pfam" id="PF22882"/>
    </source>
</evidence>
<sequence length="253" mass="28318">MYTFTINSAEDLLNIIHVHYHNKKPFSLVRIGDGENFILAQNTVHTVQELIGMYNVVAGNKYSGIAIPNIEARDRLLDAVRRATVVGFLNQRDNYCWYPMTEKIFNHYGLNPPGTCYAFINYHLVRIPKFYHIFRDAKILLVGKPMAGLAKILINRYGFTNITACLNLRHYWDLDIVLQQMSGIDYQVALIAAGANAVIVALAAMDAGKIGLDLGHAVDNIIIHDGKGEYAWGGTTLPTAPGRQTRLGIRKPY</sequence>
<evidence type="ECO:0000313" key="2">
    <source>
        <dbReference type="EMBL" id="GBF33460.1"/>
    </source>
</evidence>
<evidence type="ECO:0000313" key="3">
    <source>
        <dbReference type="Proteomes" id="UP000239549"/>
    </source>
</evidence>
<dbReference type="RefSeq" id="WP_104371855.1">
    <property type="nucleotide sequence ID" value="NZ_BFAV01000102.1"/>
</dbReference>
<comment type="caution">
    <text evidence="2">The sequence shown here is derived from an EMBL/GenBank/DDBJ whole genome shotgun (WGS) entry which is preliminary data.</text>
</comment>
<dbReference type="InterPro" id="IPR049785">
    <property type="entry name" value="GT-D-like_firm"/>
</dbReference>
<accession>A0A2L2XBH3</accession>
<feature type="domain" description="GT-D fold-like" evidence="1">
    <location>
        <begin position="9"/>
        <end position="221"/>
    </location>
</feature>
<dbReference type="NCBIfam" id="NF040628">
    <property type="entry name" value="GT-D_rel"/>
    <property type="match status" value="1"/>
</dbReference>
<keyword evidence="3" id="KW-1185">Reference proteome</keyword>
<gene>
    <name evidence="2" type="ORF">DCCM_2561</name>
</gene>
<name>A0A2L2XBH3_9FIRM</name>
<proteinExistence type="predicted"/>
<dbReference type="OrthoDB" id="2080234at2"/>
<dbReference type="AlphaFoldDB" id="A0A2L2XBH3"/>
<dbReference type="Proteomes" id="UP000239549">
    <property type="component" value="Unassembled WGS sequence"/>
</dbReference>
<organism evidence="2 3">
    <name type="scientific">Desulfocucumis palustris</name>
    <dbReference type="NCBI Taxonomy" id="1898651"/>
    <lineage>
        <taxon>Bacteria</taxon>
        <taxon>Bacillati</taxon>
        <taxon>Bacillota</taxon>
        <taxon>Clostridia</taxon>
        <taxon>Eubacteriales</taxon>
        <taxon>Desulfocucumaceae</taxon>
        <taxon>Desulfocucumis</taxon>
    </lineage>
</organism>